<dbReference type="GO" id="GO:0070929">
    <property type="term" value="P:trans-translation"/>
    <property type="evidence" value="ECO:0007669"/>
    <property type="project" value="UniProtKB-UniRule"/>
</dbReference>
<dbReference type="STRING" id="1850254.LPB137_01805"/>
<dbReference type="Gene3D" id="2.40.280.10">
    <property type="match status" value="1"/>
</dbReference>
<comment type="function">
    <text evidence="3">Required for rescue of stalled ribosomes mediated by trans-translation. Binds to transfer-messenger RNA (tmRNA), required for stable association of tmRNA with ribosomes. tmRNA and SmpB together mimic tRNA shape, replacing the anticodon stem-loop with SmpB. tmRNA is encoded by the ssrA gene; the 2 termini fold to resemble tRNA(Ala) and it encodes a 'tag peptide', a short internal open reading frame. During trans-translation Ala-aminoacylated tmRNA acts like a tRNA, entering the A-site of stalled ribosomes, displacing the stalled mRNA. The ribosome then switches to translate the ORF on the tmRNA; the nascent peptide is terminated with the 'tag peptide' encoded by the tmRNA and targeted for degradation. The ribosome is freed to recommence translation, which seems to be the essential function of trans-translation.</text>
</comment>
<dbReference type="Pfam" id="PF01668">
    <property type="entry name" value="SmpB"/>
    <property type="match status" value="1"/>
</dbReference>
<dbReference type="PANTHER" id="PTHR30308:SF2">
    <property type="entry name" value="SSRA-BINDING PROTEIN"/>
    <property type="match status" value="1"/>
</dbReference>
<dbReference type="KEGG" id="alp:LPB137_01805"/>
<dbReference type="Proteomes" id="UP000186074">
    <property type="component" value="Chromosome"/>
</dbReference>
<evidence type="ECO:0000256" key="3">
    <source>
        <dbReference type="HAMAP-Rule" id="MF_00023"/>
    </source>
</evidence>
<dbReference type="NCBIfam" id="NF003843">
    <property type="entry name" value="PRK05422.1"/>
    <property type="match status" value="1"/>
</dbReference>
<comment type="similarity">
    <text evidence="3">Belongs to the SmpB family.</text>
</comment>
<dbReference type="InterPro" id="IPR020081">
    <property type="entry name" value="SsrA-bd_prot_CS"/>
</dbReference>
<comment type="subcellular location">
    <subcellularLocation>
        <location evidence="3">Cytoplasm</location>
    </subcellularLocation>
    <text evidence="3">The tmRNA-SmpB complex associates with stalled 70S ribosomes.</text>
</comment>
<dbReference type="PROSITE" id="PS01317">
    <property type="entry name" value="SSRP"/>
    <property type="match status" value="1"/>
</dbReference>
<sequence length="158" mass="18475">MAKKKEEKKNLVFKNKKAFHDFTILESMEAGIVLEGSEVKAMREGRANLKDSFVRIIKGEVFLFNMHISHLNTAHVTYRPDERRERKLLLHNKEIAKLFAKVTKDGISIVPLKMYFNARNKVKVQIATAEGKKLHDKREDLKKKTMLRETQIAIKNWK</sequence>
<dbReference type="GO" id="GO:0003723">
    <property type="term" value="F:RNA binding"/>
    <property type="evidence" value="ECO:0007669"/>
    <property type="project" value="UniProtKB-UniRule"/>
</dbReference>
<dbReference type="InterPro" id="IPR023620">
    <property type="entry name" value="SmpB"/>
</dbReference>
<keyword evidence="5" id="KW-1185">Reference proteome</keyword>
<dbReference type="PANTHER" id="PTHR30308">
    <property type="entry name" value="TMRNA-BINDING COMPONENT OF TRANS-TRANSLATION TAGGING COMPLEX"/>
    <property type="match status" value="1"/>
</dbReference>
<reference evidence="4 5" key="1">
    <citation type="submission" date="2017-01" db="EMBL/GenBank/DDBJ databases">
        <title>Genome sequencing of Arcobacter sp. LPB0137.</title>
        <authorList>
            <person name="Lee G.-W."/>
            <person name="Yi H."/>
        </authorList>
    </citation>
    <scope>NUCLEOTIDE SEQUENCE [LARGE SCALE GENOMIC DNA]</scope>
    <source>
        <strain evidence="4 5">LPB0137</strain>
    </source>
</reference>
<keyword evidence="2 3" id="KW-0694">RNA-binding</keyword>
<dbReference type="GO" id="GO:0005829">
    <property type="term" value="C:cytosol"/>
    <property type="evidence" value="ECO:0007669"/>
    <property type="project" value="TreeGrafter"/>
</dbReference>
<evidence type="ECO:0000256" key="2">
    <source>
        <dbReference type="ARBA" id="ARBA00022884"/>
    </source>
</evidence>
<evidence type="ECO:0000313" key="4">
    <source>
        <dbReference type="EMBL" id="APW64663.1"/>
    </source>
</evidence>
<dbReference type="SUPFAM" id="SSF74982">
    <property type="entry name" value="Small protein B (SmpB)"/>
    <property type="match status" value="1"/>
</dbReference>
<dbReference type="NCBIfam" id="TIGR00086">
    <property type="entry name" value="smpB"/>
    <property type="match status" value="1"/>
</dbReference>
<gene>
    <name evidence="3" type="primary">smpB</name>
    <name evidence="4" type="ORF">LPB137_01805</name>
</gene>
<dbReference type="AlphaFoldDB" id="A0A1P8KJC9"/>
<dbReference type="GO" id="GO:0070930">
    <property type="term" value="P:trans-translation-dependent protein tagging"/>
    <property type="evidence" value="ECO:0007669"/>
    <property type="project" value="TreeGrafter"/>
</dbReference>
<dbReference type="HAMAP" id="MF_00023">
    <property type="entry name" value="SmpB"/>
    <property type="match status" value="1"/>
</dbReference>
<protein>
    <recommendedName>
        <fullName evidence="3">SsrA-binding protein</fullName>
    </recommendedName>
    <alternativeName>
        <fullName evidence="3">Small protein B</fullName>
    </alternativeName>
</protein>
<accession>A0A1P8KJC9</accession>
<dbReference type="OrthoDB" id="9805462at2"/>
<dbReference type="EMBL" id="CP019070">
    <property type="protein sequence ID" value="APW64663.1"/>
    <property type="molecule type" value="Genomic_DNA"/>
</dbReference>
<dbReference type="InterPro" id="IPR000037">
    <property type="entry name" value="SsrA-bd_prot"/>
</dbReference>
<evidence type="ECO:0000256" key="1">
    <source>
        <dbReference type="ARBA" id="ARBA00022490"/>
    </source>
</evidence>
<dbReference type="RefSeq" id="WP_076083591.1">
    <property type="nucleotide sequence ID" value="NZ_CP019070.1"/>
</dbReference>
<keyword evidence="1 3" id="KW-0963">Cytoplasm</keyword>
<proteinExistence type="inferred from homology"/>
<organism evidence="4 5">
    <name type="scientific">Poseidonibacter parvus</name>
    <dbReference type="NCBI Taxonomy" id="1850254"/>
    <lineage>
        <taxon>Bacteria</taxon>
        <taxon>Pseudomonadati</taxon>
        <taxon>Campylobacterota</taxon>
        <taxon>Epsilonproteobacteria</taxon>
        <taxon>Campylobacterales</taxon>
        <taxon>Arcobacteraceae</taxon>
        <taxon>Poseidonibacter</taxon>
    </lineage>
</organism>
<name>A0A1P8KJC9_9BACT</name>
<dbReference type="CDD" id="cd09294">
    <property type="entry name" value="SmpB"/>
    <property type="match status" value="1"/>
</dbReference>
<evidence type="ECO:0000313" key="5">
    <source>
        <dbReference type="Proteomes" id="UP000186074"/>
    </source>
</evidence>